<dbReference type="EMBL" id="GBRH01237693">
    <property type="protein sequence ID" value="JAD60202.1"/>
    <property type="molecule type" value="Transcribed_RNA"/>
</dbReference>
<protein>
    <submittedName>
        <fullName evidence="1">Uncharacterized protein</fullName>
    </submittedName>
</protein>
<name>A0A0A9BLR4_ARUDO</name>
<organism evidence="1">
    <name type="scientific">Arundo donax</name>
    <name type="common">Giant reed</name>
    <name type="synonym">Donax arundinaceus</name>
    <dbReference type="NCBI Taxonomy" id="35708"/>
    <lineage>
        <taxon>Eukaryota</taxon>
        <taxon>Viridiplantae</taxon>
        <taxon>Streptophyta</taxon>
        <taxon>Embryophyta</taxon>
        <taxon>Tracheophyta</taxon>
        <taxon>Spermatophyta</taxon>
        <taxon>Magnoliopsida</taxon>
        <taxon>Liliopsida</taxon>
        <taxon>Poales</taxon>
        <taxon>Poaceae</taxon>
        <taxon>PACMAD clade</taxon>
        <taxon>Arundinoideae</taxon>
        <taxon>Arundineae</taxon>
        <taxon>Arundo</taxon>
    </lineage>
</organism>
<sequence length="19" mass="2324">MDSNKNFFLFIQTVYQKSI</sequence>
<evidence type="ECO:0000313" key="1">
    <source>
        <dbReference type="EMBL" id="JAD60202.1"/>
    </source>
</evidence>
<reference evidence="1" key="2">
    <citation type="journal article" date="2015" name="Data Brief">
        <title>Shoot transcriptome of the giant reed, Arundo donax.</title>
        <authorList>
            <person name="Barrero R.A."/>
            <person name="Guerrero F.D."/>
            <person name="Moolhuijzen P."/>
            <person name="Goolsby J.A."/>
            <person name="Tidwell J."/>
            <person name="Bellgard S.E."/>
            <person name="Bellgard M.I."/>
        </authorList>
    </citation>
    <scope>NUCLEOTIDE SEQUENCE</scope>
    <source>
        <tissue evidence="1">Shoot tissue taken approximately 20 cm above the soil surface</tissue>
    </source>
</reference>
<reference evidence="1" key="1">
    <citation type="submission" date="2014-09" db="EMBL/GenBank/DDBJ databases">
        <authorList>
            <person name="Magalhaes I.L.F."/>
            <person name="Oliveira U."/>
            <person name="Santos F.R."/>
            <person name="Vidigal T.H.D.A."/>
            <person name="Brescovit A.D."/>
            <person name="Santos A.J."/>
        </authorList>
    </citation>
    <scope>NUCLEOTIDE SEQUENCE</scope>
    <source>
        <tissue evidence="1">Shoot tissue taken approximately 20 cm above the soil surface</tissue>
    </source>
</reference>
<dbReference type="AlphaFoldDB" id="A0A0A9BLR4"/>
<proteinExistence type="predicted"/>
<accession>A0A0A9BLR4</accession>